<proteinExistence type="predicted"/>
<gene>
    <name evidence="1" type="ORF">O9Z63_11545</name>
</gene>
<evidence type="ECO:0000313" key="1">
    <source>
        <dbReference type="EMBL" id="WBO83013.1"/>
    </source>
</evidence>
<protein>
    <submittedName>
        <fullName evidence="1">Uncharacterized protein</fullName>
    </submittedName>
</protein>
<organism evidence="1 2">
    <name type="scientific">Hymenobacter yonginensis</name>
    <dbReference type="NCBI Taxonomy" id="748197"/>
    <lineage>
        <taxon>Bacteria</taxon>
        <taxon>Pseudomonadati</taxon>
        <taxon>Bacteroidota</taxon>
        <taxon>Cytophagia</taxon>
        <taxon>Cytophagales</taxon>
        <taxon>Hymenobacteraceae</taxon>
        <taxon>Hymenobacter</taxon>
    </lineage>
</organism>
<dbReference type="Proteomes" id="UP001211872">
    <property type="component" value="Chromosome"/>
</dbReference>
<accession>A0ABY7PHY8</accession>
<name>A0ABY7PHY8_9BACT</name>
<dbReference type="RefSeq" id="WP_270125374.1">
    <property type="nucleotide sequence ID" value="NZ_CP115396.1"/>
</dbReference>
<dbReference type="EMBL" id="CP115396">
    <property type="protein sequence ID" value="WBO83013.1"/>
    <property type="molecule type" value="Genomic_DNA"/>
</dbReference>
<keyword evidence="2" id="KW-1185">Reference proteome</keyword>
<reference evidence="1 2" key="1">
    <citation type="journal article" date="2011" name="Int. J. Syst. Evol. Microbiol.">
        <title>Hymenobacter yonginensis sp. nov., isolated from a mesotrophic artificial lake.</title>
        <authorList>
            <person name="Joung Y."/>
            <person name="Cho S.H."/>
            <person name="Kim H."/>
            <person name="Kim S.B."/>
            <person name="Joh K."/>
        </authorList>
    </citation>
    <scope>NUCLEOTIDE SEQUENCE [LARGE SCALE GENOMIC DNA]</scope>
    <source>
        <strain evidence="1 2">KCTC 22745</strain>
    </source>
</reference>
<sequence length="201" mass="22284">MGRPAAGFGAFGVSRTATFGSFINPERPMKTLLLLLDLAAPAAPLLAQTTPPATAWTDHTRVLPDKLRQVPVGLTLWHTPNPNYPELNPDKPGAFLWKHSTLLRSEVGELEVVECGSFIWYDETGWKQNMAETPAQFAEIFQCPGGRLQPGRTYTFAKNYRYADSARQLYGGDALWYILARDKAGKLYKGLGLLETEATVR</sequence>
<evidence type="ECO:0000313" key="2">
    <source>
        <dbReference type="Proteomes" id="UP001211872"/>
    </source>
</evidence>